<reference evidence="2 3" key="1">
    <citation type="submission" date="2021-03" db="EMBL/GenBank/DDBJ databases">
        <authorList>
            <person name="Gilmore M.S."/>
            <person name="Schwartzman J."/>
            <person name="Van Tyne D."/>
            <person name="Martin M."/>
            <person name="Earl A.M."/>
            <person name="Manson A.L."/>
            <person name="Straub T."/>
            <person name="Salamzade R."/>
            <person name="Saavedra J."/>
            <person name="Lebreton F."/>
            <person name="Prichula J."/>
            <person name="Schaufler K."/>
            <person name="Gaca A."/>
            <person name="Sgardioli B."/>
            <person name="Wagenaar J."/>
            <person name="Strong T."/>
        </authorList>
    </citation>
    <scope>NUCLEOTIDE SEQUENCE [LARGE SCALE GENOMIC DNA]</scope>
    <source>
        <strain evidence="2 3">665A</strain>
    </source>
</reference>
<dbReference type="PANTHER" id="PTHR32502:SF26">
    <property type="entry name" value="PHOSPHOTRANSFERASE SYSTEM SUGAR-SPECIFIC EIID COMPONENT"/>
    <property type="match status" value="1"/>
</dbReference>
<feature type="transmembrane region" description="Helical" evidence="1">
    <location>
        <begin position="249"/>
        <end position="269"/>
    </location>
</feature>
<keyword evidence="1" id="KW-1133">Transmembrane helix</keyword>
<proteinExistence type="predicted"/>
<feature type="transmembrane region" description="Helical" evidence="1">
    <location>
        <begin position="112"/>
        <end position="133"/>
    </location>
</feature>
<evidence type="ECO:0000256" key="1">
    <source>
        <dbReference type="SAM" id="Phobius"/>
    </source>
</evidence>
<accession>A0ABV0EUE2</accession>
<dbReference type="InterPro" id="IPR004704">
    <property type="entry name" value="PTS_IID_man"/>
</dbReference>
<dbReference type="Proteomes" id="UP000664357">
    <property type="component" value="Unassembled WGS sequence"/>
</dbReference>
<sequence length="270" mass="29676">MKMSNTENKTFTKARTKSLVRWMFTSCNSLNYEKQLSLAYAYSMLPVLQEVYKDKPEDLKKSMTAHLQFFNCTPWVCPYILGLNVGIEENEGAKSLETVTSLKTALMGPLSALGDTVMITIPWTIFGAIASYMALEGNVFGIILWLIVSLVLLGLSFPFFKAGLISGMSLIDSLNEKMASITAAVSTIGLMVVGALIPSVVKANVAFQYKMGDVTLKIQDLLDQIMPNLVPALLAVFVYYLLGKNKMTPVKVIGILLVFSILCYVLGILK</sequence>
<keyword evidence="3" id="KW-1185">Reference proteome</keyword>
<dbReference type="InterPro" id="IPR050303">
    <property type="entry name" value="GatZ_KbaZ_carbometab"/>
</dbReference>
<organism evidence="2 3">
    <name type="scientific">Candidatus Enterococcus ferrettii</name>
    <dbReference type="NCBI Taxonomy" id="2815324"/>
    <lineage>
        <taxon>Bacteria</taxon>
        <taxon>Bacillati</taxon>
        <taxon>Bacillota</taxon>
        <taxon>Bacilli</taxon>
        <taxon>Lactobacillales</taxon>
        <taxon>Enterococcaceae</taxon>
        <taxon>Enterococcus</taxon>
    </lineage>
</organism>
<feature type="transmembrane region" description="Helical" evidence="1">
    <location>
        <begin position="139"/>
        <end position="160"/>
    </location>
</feature>
<keyword evidence="1" id="KW-0812">Transmembrane</keyword>
<dbReference type="EMBL" id="JAFREL020000003">
    <property type="protein sequence ID" value="MEO1771530.1"/>
    <property type="molecule type" value="Genomic_DNA"/>
</dbReference>
<evidence type="ECO:0000313" key="2">
    <source>
        <dbReference type="EMBL" id="MEO1771530.1"/>
    </source>
</evidence>
<feature type="transmembrane region" description="Helical" evidence="1">
    <location>
        <begin position="181"/>
        <end position="201"/>
    </location>
</feature>
<name>A0ABV0EUE2_9ENTE</name>
<dbReference type="PANTHER" id="PTHR32502">
    <property type="entry name" value="N-ACETYLGALACTOSAMINE PERMEASE II COMPONENT-RELATED"/>
    <property type="match status" value="1"/>
</dbReference>
<keyword evidence="1" id="KW-0472">Membrane</keyword>
<evidence type="ECO:0000313" key="3">
    <source>
        <dbReference type="Proteomes" id="UP000664357"/>
    </source>
</evidence>
<dbReference type="Pfam" id="PF03613">
    <property type="entry name" value="EIID-AGA"/>
    <property type="match status" value="1"/>
</dbReference>
<protein>
    <submittedName>
        <fullName evidence="2">PTS system, mannose-specific IID component</fullName>
    </submittedName>
</protein>
<comment type="caution">
    <text evidence="2">The sequence shown here is derived from an EMBL/GenBank/DDBJ whole genome shotgun (WGS) entry which is preliminary data.</text>
</comment>
<feature type="transmembrane region" description="Helical" evidence="1">
    <location>
        <begin position="221"/>
        <end position="242"/>
    </location>
</feature>
<dbReference type="PROSITE" id="PS51108">
    <property type="entry name" value="PTS_EIID"/>
    <property type="match status" value="1"/>
</dbReference>
<gene>
    <name evidence="2" type="ORF">JZO67_003511</name>
</gene>
<reference evidence="2 3" key="2">
    <citation type="submission" date="2024-02" db="EMBL/GenBank/DDBJ databases">
        <title>The Genome Sequence of Enterococcus sp. DIV0159.</title>
        <authorList>
            <person name="Earl A."/>
            <person name="Manson A."/>
            <person name="Gilmore M."/>
            <person name="Sanders J."/>
            <person name="Shea T."/>
            <person name="Howe W."/>
            <person name="Livny J."/>
            <person name="Cuomo C."/>
            <person name="Neafsey D."/>
            <person name="Birren B."/>
        </authorList>
    </citation>
    <scope>NUCLEOTIDE SEQUENCE [LARGE SCALE GENOMIC DNA]</scope>
    <source>
        <strain evidence="2 3">665A</strain>
    </source>
</reference>